<dbReference type="HAMAP" id="MF_00169">
    <property type="entry name" value="AroQ"/>
    <property type="match status" value="1"/>
</dbReference>
<evidence type="ECO:0000256" key="5">
    <source>
        <dbReference type="ARBA" id="ARBA00012060"/>
    </source>
</evidence>
<dbReference type="EMBL" id="AGIZ01000013">
    <property type="protein sequence ID" value="EHC09767.1"/>
    <property type="molecule type" value="Genomic_DNA"/>
</dbReference>
<dbReference type="UniPathway" id="UPA00053">
    <property type="reaction ID" value="UER00086"/>
</dbReference>
<dbReference type="GO" id="GO:0008652">
    <property type="term" value="P:amino acid biosynthetic process"/>
    <property type="evidence" value="ECO:0007669"/>
    <property type="project" value="UniProtKB-KW"/>
</dbReference>
<dbReference type="Proteomes" id="UP000004344">
    <property type="component" value="Unassembled WGS sequence"/>
</dbReference>
<keyword evidence="12" id="KW-1185">Reference proteome</keyword>
<dbReference type="NCBIfam" id="NF003805">
    <property type="entry name" value="PRK05395.1-2"/>
    <property type="match status" value="1"/>
</dbReference>
<dbReference type="PROSITE" id="PS01029">
    <property type="entry name" value="DEHYDROQUINASE_II"/>
    <property type="match status" value="1"/>
</dbReference>
<evidence type="ECO:0000256" key="4">
    <source>
        <dbReference type="ARBA" id="ARBA00011193"/>
    </source>
</evidence>
<dbReference type="EC" id="4.2.1.10" evidence="5 7"/>
<protein>
    <recommendedName>
        <fullName evidence="5 7">3-dehydroquinate dehydratase</fullName>
        <shortName evidence="7">3-dehydroquinase</shortName>
        <ecNumber evidence="5 7">4.2.1.10</ecNumber>
    </recommendedName>
    <alternativeName>
        <fullName evidence="7">Type II DHQase</fullName>
    </alternativeName>
</protein>
<dbReference type="GeneID" id="35796941"/>
<dbReference type="PIRSF" id="PIRSF001399">
    <property type="entry name" value="DHquinase_II"/>
    <property type="match status" value="1"/>
</dbReference>
<dbReference type="CDD" id="cd00466">
    <property type="entry name" value="DHQase_II"/>
    <property type="match status" value="1"/>
</dbReference>
<keyword evidence="7" id="KW-0028">Amino-acid biosynthesis</keyword>
<comment type="pathway">
    <text evidence="2 7">Metabolic intermediate biosynthesis; chorismate biosynthesis; chorismate from D-erythrose 4-phosphate and phosphoenolpyruvate: step 3/7.</text>
</comment>
<dbReference type="NCBIfam" id="NF003806">
    <property type="entry name" value="PRK05395.1-3"/>
    <property type="match status" value="1"/>
</dbReference>
<gene>
    <name evidence="7" type="primary">aroQ</name>
    <name evidence="11" type="ORF">FJSC11DRAFT_3939</name>
</gene>
<evidence type="ECO:0000256" key="6">
    <source>
        <dbReference type="ARBA" id="ARBA00023239"/>
    </source>
</evidence>
<dbReference type="GO" id="GO:0009073">
    <property type="term" value="P:aromatic amino acid family biosynthetic process"/>
    <property type="evidence" value="ECO:0007669"/>
    <property type="project" value="UniProtKB-KW"/>
</dbReference>
<dbReference type="InterPro" id="IPR001874">
    <property type="entry name" value="DHquinase_II"/>
</dbReference>
<feature type="binding site" evidence="7 9">
    <location>
        <position position="105"/>
    </location>
    <ligand>
        <name>substrate</name>
    </ligand>
</feature>
<comment type="caution">
    <text evidence="11">The sequence shown here is derived from an EMBL/GenBank/DDBJ whole genome shotgun (WGS) entry which is preliminary data.</text>
</comment>
<accession>G6FYJ0</accession>
<dbReference type="PATRIC" id="fig|741277.3.peg.3414"/>
<feature type="active site" description="Proton acceptor" evidence="7 8">
    <location>
        <position position="41"/>
    </location>
</feature>
<dbReference type="Gene3D" id="3.40.50.9100">
    <property type="entry name" value="Dehydroquinase, class II"/>
    <property type="match status" value="1"/>
</dbReference>
<reference evidence="11 12" key="1">
    <citation type="submission" date="2011-09" db="EMBL/GenBank/DDBJ databases">
        <title>The draft genome of Fischerella sp. JSC-11.</title>
        <authorList>
            <consortium name="US DOE Joint Genome Institute (JGI-PGF)"/>
            <person name="Lucas S."/>
            <person name="Han J."/>
            <person name="Lapidus A."/>
            <person name="Cheng J.-F."/>
            <person name="Goodwin L."/>
            <person name="Pitluck S."/>
            <person name="Peters L."/>
            <person name="Land M.L."/>
            <person name="Hauser L."/>
            <person name="Sarkisova S."/>
            <person name="Bryant D.A."/>
            <person name="Brown I."/>
            <person name="Woyke T.J."/>
        </authorList>
    </citation>
    <scope>NUCLEOTIDE SEQUENCE [LARGE SCALE GENOMIC DNA]</scope>
    <source>
        <strain evidence="11 12">JSC-11</strain>
    </source>
</reference>
<evidence type="ECO:0000313" key="11">
    <source>
        <dbReference type="EMBL" id="EHC09767.1"/>
    </source>
</evidence>
<feature type="binding site" evidence="7 9">
    <location>
        <position position="98"/>
    </location>
    <ligand>
        <name>substrate</name>
    </ligand>
</feature>
<feature type="binding site" evidence="7 9">
    <location>
        <position position="92"/>
    </location>
    <ligand>
        <name>substrate</name>
    </ligand>
</feature>
<comment type="catalytic activity">
    <reaction evidence="1 7">
        <text>3-dehydroquinate = 3-dehydroshikimate + H2O</text>
        <dbReference type="Rhea" id="RHEA:21096"/>
        <dbReference type="ChEBI" id="CHEBI:15377"/>
        <dbReference type="ChEBI" id="CHEBI:16630"/>
        <dbReference type="ChEBI" id="CHEBI:32364"/>
        <dbReference type="EC" id="4.2.1.10"/>
    </reaction>
</comment>
<organism evidence="11 12">
    <name type="scientific">Fischerella thermalis JSC-11</name>
    <dbReference type="NCBI Taxonomy" id="741277"/>
    <lineage>
        <taxon>Bacteria</taxon>
        <taxon>Bacillati</taxon>
        <taxon>Cyanobacteriota</taxon>
        <taxon>Cyanophyceae</taxon>
        <taxon>Nostocales</taxon>
        <taxon>Hapalosiphonaceae</taxon>
        <taxon>Fischerella</taxon>
    </lineage>
</organism>
<evidence type="ECO:0000256" key="10">
    <source>
        <dbReference type="PIRSR" id="PIRSR001399-3"/>
    </source>
</evidence>
<evidence type="ECO:0000313" key="12">
    <source>
        <dbReference type="Proteomes" id="UP000004344"/>
    </source>
</evidence>
<comment type="function">
    <text evidence="7">Catalyzes a trans-dehydration via an enolate intermediate.</text>
</comment>
<dbReference type="GO" id="GO:0009423">
    <property type="term" value="P:chorismate biosynthetic process"/>
    <property type="evidence" value="ECO:0007669"/>
    <property type="project" value="UniProtKB-UniRule"/>
</dbReference>
<dbReference type="PANTHER" id="PTHR21272">
    <property type="entry name" value="CATABOLIC 3-DEHYDROQUINASE"/>
    <property type="match status" value="1"/>
</dbReference>
<evidence type="ECO:0000256" key="7">
    <source>
        <dbReference type="HAMAP-Rule" id="MF_00169"/>
    </source>
</evidence>
<dbReference type="InterPro" id="IPR036441">
    <property type="entry name" value="DHquinase_II_sf"/>
</dbReference>
<feature type="active site" description="Proton donor" evidence="7 8">
    <location>
        <position position="118"/>
    </location>
</feature>
<dbReference type="InterPro" id="IPR018509">
    <property type="entry name" value="DHquinase_II_CS"/>
</dbReference>
<dbReference type="RefSeq" id="WP_009459290.1">
    <property type="nucleotide sequence ID" value="NZ_AGIZ01000013.1"/>
</dbReference>
<dbReference type="AlphaFoldDB" id="G6FYJ0"/>
<dbReference type="GO" id="GO:0003855">
    <property type="term" value="F:3-dehydroquinate dehydratase activity"/>
    <property type="evidence" value="ECO:0007669"/>
    <property type="project" value="UniProtKB-UniRule"/>
</dbReference>
<evidence type="ECO:0000256" key="2">
    <source>
        <dbReference type="ARBA" id="ARBA00004902"/>
    </source>
</evidence>
<feature type="binding site" evidence="7 9">
    <location>
        <begin position="119"/>
        <end position="120"/>
    </location>
    <ligand>
        <name>substrate</name>
    </ligand>
</feature>
<keyword evidence="7" id="KW-0057">Aromatic amino acid biosynthesis</keyword>
<proteinExistence type="inferred from homology"/>
<keyword evidence="6 7" id="KW-0456">Lyase</keyword>
<dbReference type="Pfam" id="PF01220">
    <property type="entry name" value="DHquinase_II"/>
    <property type="match status" value="1"/>
</dbReference>
<name>G6FYJ0_9CYAN</name>
<feature type="site" description="Transition state stabilizer" evidence="7 10">
    <location>
        <position position="36"/>
    </location>
</feature>
<sequence length="165" mass="18140">MIARAVAKRAKVQELKLDPLSVLVLHGPNLNLLGQREPGIYGSLTLVEINRQLETEAQKLAVEVFTMQSNHEGVLVDAIHDALGKHQGILINAGAYTHTSIALRDAIAAVNLPTVEVHLSNIYKREEFRHHSYIAPIAIGQISGFGAQSYILGLQALTFYLRKNI</sequence>
<comment type="similarity">
    <text evidence="3 7">Belongs to the type-II 3-dehydroquinase family.</text>
</comment>
<evidence type="ECO:0000256" key="1">
    <source>
        <dbReference type="ARBA" id="ARBA00001864"/>
    </source>
</evidence>
<dbReference type="NCBIfam" id="NF003807">
    <property type="entry name" value="PRK05395.1-4"/>
    <property type="match status" value="1"/>
</dbReference>
<dbReference type="GO" id="GO:0019631">
    <property type="term" value="P:quinate catabolic process"/>
    <property type="evidence" value="ECO:0007669"/>
    <property type="project" value="TreeGrafter"/>
</dbReference>
<dbReference type="NCBIfam" id="TIGR01088">
    <property type="entry name" value="aroQ"/>
    <property type="match status" value="1"/>
</dbReference>
<dbReference type="PANTHER" id="PTHR21272:SF3">
    <property type="entry name" value="CATABOLIC 3-DEHYDROQUINASE"/>
    <property type="match status" value="1"/>
</dbReference>
<evidence type="ECO:0000256" key="3">
    <source>
        <dbReference type="ARBA" id="ARBA00011037"/>
    </source>
</evidence>
<feature type="binding site" evidence="7 9">
    <location>
        <position position="129"/>
    </location>
    <ligand>
        <name>substrate</name>
    </ligand>
</feature>
<comment type="subunit">
    <text evidence="4 7">Homododecamer.</text>
</comment>
<evidence type="ECO:0000256" key="9">
    <source>
        <dbReference type="PIRSR" id="PIRSR001399-2"/>
    </source>
</evidence>
<dbReference type="SUPFAM" id="SSF52304">
    <property type="entry name" value="Type II 3-dehydroquinate dehydratase"/>
    <property type="match status" value="1"/>
</dbReference>
<evidence type="ECO:0000256" key="8">
    <source>
        <dbReference type="PIRSR" id="PIRSR001399-1"/>
    </source>
</evidence>